<name>A0ABR1R5N1_9PEZI</name>
<dbReference type="InterPro" id="IPR044726">
    <property type="entry name" value="ABCC_6TM_D2"/>
</dbReference>
<keyword evidence="8" id="KW-0325">Glycoprotein</keyword>
<dbReference type="InterPro" id="IPR056227">
    <property type="entry name" value="TMD0_ABC"/>
</dbReference>
<keyword evidence="3 10" id="KW-0812">Transmembrane</keyword>
<feature type="transmembrane region" description="Helical" evidence="10">
    <location>
        <begin position="410"/>
        <end position="432"/>
    </location>
</feature>
<feature type="transmembrane region" description="Helical" evidence="10">
    <location>
        <begin position="538"/>
        <end position="561"/>
    </location>
</feature>
<evidence type="ECO:0000259" key="12">
    <source>
        <dbReference type="PROSITE" id="PS50929"/>
    </source>
</evidence>
<feature type="transmembrane region" description="Helical" evidence="10">
    <location>
        <begin position="885"/>
        <end position="912"/>
    </location>
</feature>
<dbReference type="InterPro" id="IPR003593">
    <property type="entry name" value="AAA+_ATPase"/>
</dbReference>
<dbReference type="InterPro" id="IPR027417">
    <property type="entry name" value="P-loop_NTPase"/>
</dbReference>
<keyword evidence="7 10" id="KW-0472">Membrane</keyword>
<feature type="transmembrane region" description="Helical" evidence="10">
    <location>
        <begin position="274"/>
        <end position="294"/>
    </location>
</feature>
<evidence type="ECO:0000256" key="10">
    <source>
        <dbReference type="SAM" id="Phobius"/>
    </source>
</evidence>
<feature type="region of interest" description="Disordered" evidence="9">
    <location>
        <begin position="580"/>
        <end position="599"/>
    </location>
</feature>
<keyword evidence="2" id="KW-0813">Transport</keyword>
<comment type="subcellular location">
    <subcellularLocation>
        <location evidence="1">Membrane</location>
        <topology evidence="1">Multi-pass membrane protein</topology>
    </subcellularLocation>
</comment>
<dbReference type="Proteomes" id="UP001396898">
    <property type="component" value="Unassembled WGS sequence"/>
</dbReference>
<dbReference type="Pfam" id="PF00664">
    <property type="entry name" value="ABC_membrane"/>
    <property type="match status" value="2"/>
</dbReference>
<dbReference type="InterPro" id="IPR017871">
    <property type="entry name" value="ABC_transporter-like_CS"/>
</dbReference>
<evidence type="ECO:0000256" key="4">
    <source>
        <dbReference type="ARBA" id="ARBA00022741"/>
    </source>
</evidence>
<feature type="domain" description="ABC transmembrane type-1" evidence="12">
    <location>
        <begin position="282"/>
        <end position="555"/>
    </location>
</feature>
<feature type="transmembrane region" description="Helical" evidence="10">
    <location>
        <begin position="384"/>
        <end position="404"/>
    </location>
</feature>
<dbReference type="Gene3D" id="1.20.1560.10">
    <property type="entry name" value="ABC transporter type 1, transmembrane domain"/>
    <property type="match status" value="2"/>
</dbReference>
<dbReference type="PROSITE" id="PS50929">
    <property type="entry name" value="ABC_TM1F"/>
    <property type="match status" value="2"/>
</dbReference>
<evidence type="ECO:0000256" key="2">
    <source>
        <dbReference type="ARBA" id="ARBA00022448"/>
    </source>
</evidence>
<gene>
    <name evidence="13" type="ORF">PG991_013308</name>
</gene>
<dbReference type="CDD" id="cd18579">
    <property type="entry name" value="ABC_6TM_ABCC_D1"/>
    <property type="match status" value="1"/>
</dbReference>
<dbReference type="InterPro" id="IPR003439">
    <property type="entry name" value="ABC_transporter-like_ATP-bd"/>
</dbReference>
<accession>A0ABR1R5N1</accession>
<keyword evidence="14" id="KW-1185">Reference proteome</keyword>
<feature type="transmembrane region" description="Helical" evidence="10">
    <location>
        <begin position="1114"/>
        <end position="1137"/>
    </location>
</feature>
<keyword evidence="5" id="KW-0067">ATP-binding</keyword>
<dbReference type="PANTHER" id="PTHR24223">
    <property type="entry name" value="ATP-BINDING CASSETTE SUB-FAMILY C"/>
    <property type="match status" value="1"/>
</dbReference>
<protein>
    <submittedName>
        <fullName evidence="13">Multidrug resistance-associated</fullName>
    </submittedName>
</protein>
<dbReference type="InterPro" id="IPR044746">
    <property type="entry name" value="ABCC_6TM_D1"/>
</dbReference>
<dbReference type="InterPro" id="IPR011527">
    <property type="entry name" value="ABC1_TM_dom"/>
</dbReference>
<feature type="domain" description="ABC transporter" evidence="11">
    <location>
        <begin position="615"/>
        <end position="843"/>
    </location>
</feature>
<reference evidence="13 14" key="1">
    <citation type="submission" date="2023-01" db="EMBL/GenBank/DDBJ databases">
        <title>Analysis of 21 Apiospora genomes using comparative genomics revels a genus with tremendous synthesis potential of carbohydrate active enzymes and secondary metabolites.</title>
        <authorList>
            <person name="Sorensen T."/>
        </authorList>
    </citation>
    <scope>NUCLEOTIDE SEQUENCE [LARGE SCALE GENOMIC DNA]</scope>
    <source>
        <strain evidence="13 14">CBS 20057</strain>
    </source>
</reference>
<feature type="transmembrane region" description="Helical" evidence="10">
    <location>
        <begin position="1007"/>
        <end position="1025"/>
    </location>
</feature>
<feature type="transmembrane region" description="Helical" evidence="10">
    <location>
        <begin position="40"/>
        <end position="61"/>
    </location>
</feature>
<keyword evidence="6 10" id="KW-1133">Transmembrane helix</keyword>
<dbReference type="PROSITE" id="PS50893">
    <property type="entry name" value="ABC_TRANSPORTER_2"/>
    <property type="match status" value="2"/>
</dbReference>
<evidence type="ECO:0000256" key="9">
    <source>
        <dbReference type="SAM" id="MobiDB-lite"/>
    </source>
</evidence>
<dbReference type="SUPFAM" id="SSF52540">
    <property type="entry name" value="P-loop containing nucleoside triphosphate hydrolases"/>
    <property type="match status" value="2"/>
</dbReference>
<dbReference type="PANTHER" id="PTHR24223:SF399">
    <property type="entry name" value="ABC TRANSPORTER ATNG"/>
    <property type="match status" value="1"/>
</dbReference>
<dbReference type="Pfam" id="PF00005">
    <property type="entry name" value="ABC_tran"/>
    <property type="match status" value="2"/>
</dbReference>
<organism evidence="13 14">
    <name type="scientific">Apiospora marii</name>
    <dbReference type="NCBI Taxonomy" id="335849"/>
    <lineage>
        <taxon>Eukaryota</taxon>
        <taxon>Fungi</taxon>
        <taxon>Dikarya</taxon>
        <taxon>Ascomycota</taxon>
        <taxon>Pezizomycotina</taxon>
        <taxon>Sordariomycetes</taxon>
        <taxon>Xylariomycetidae</taxon>
        <taxon>Amphisphaeriales</taxon>
        <taxon>Apiosporaceae</taxon>
        <taxon>Apiospora</taxon>
    </lineage>
</organism>
<dbReference type="InterPro" id="IPR036640">
    <property type="entry name" value="ABC1_TM_sf"/>
</dbReference>
<dbReference type="CDD" id="cd18580">
    <property type="entry name" value="ABC_6TM_ABCC_D2"/>
    <property type="match status" value="1"/>
</dbReference>
<dbReference type="CDD" id="cd03250">
    <property type="entry name" value="ABCC_MRP_domain1"/>
    <property type="match status" value="1"/>
</dbReference>
<evidence type="ECO:0000259" key="11">
    <source>
        <dbReference type="PROSITE" id="PS50893"/>
    </source>
</evidence>
<dbReference type="SUPFAM" id="SSF90123">
    <property type="entry name" value="ABC transporter transmembrane region"/>
    <property type="match status" value="2"/>
</dbReference>
<evidence type="ECO:0000256" key="5">
    <source>
        <dbReference type="ARBA" id="ARBA00022840"/>
    </source>
</evidence>
<feature type="domain" description="ABC transmembrane type-1" evidence="12">
    <location>
        <begin position="885"/>
        <end position="1172"/>
    </location>
</feature>
<evidence type="ECO:0000256" key="7">
    <source>
        <dbReference type="ARBA" id="ARBA00023136"/>
    </source>
</evidence>
<feature type="domain" description="ABC transporter" evidence="11">
    <location>
        <begin position="1209"/>
        <end position="1463"/>
    </location>
</feature>
<evidence type="ECO:0000256" key="1">
    <source>
        <dbReference type="ARBA" id="ARBA00004141"/>
    </source>
</evidence>
<proteinExistence type="predicted"/>
<feature type="transmembrane region" description="Helical" evidence="10">
    <location>
        <begin position="495"/>
        <end position="518"/>
    </location>
</feature>
<dbReference type="Gene3D" id="3.40.50.300">
    <property type="entry name" value="P-loop containing nucleotide triphosphate hydrolases"/>
    <property type="match status" value="2"/>
</dbReference>
<evidence type="ECO:0000313" key="13">
    <source>
        <dbReference type="EMBL" id="KAK8001086.1"/>
    </source>
</evidence>
<feature type="transmembrane region" description="Helical" evidence="10">
    <location>
        <begin position="1031"/>
        <end position="1050"/>
    </location>
</feature>
<dbReference type="CDD" id="cd03244">
    <property type="entry name" value="ABCC_MRP_domain2"/>
    <property type="match status" value="1"/>
</dbReference>
<dbReference type="InterPro" id="IPR050173">
    <property type="entry name" value="ABC_transporter_C-like"/>
</dbReference>
<feature type="transmembrane region" description="Helical" evidence="10">
    <location>
        <begin position="73"/>
        <end position="95"/>
    </location>
</feature>
<feature type="transmembrane region" description="Helical" evidence="10">
    <location>
        <begin position="314"/>
        <end position="336"/>
    </location>
</feature>
<dbReference type="SMART" id="SM00382">
    <property type="entry name" value="AAA"/>
    <property type="match status" value="2"/>
</dbReference>
<feature type="transmembrane region" description="Helical" evidence="10">
    <location>
        <begin position="932"/>
        <end position="956"/>
    </location>
</feature>
<evidence type="ECO:0000256" key="6">
    <source>
        <dbReference type="ARBA" id="ARBA00022989"/>
    </source>
</evidence>
<evidence type="ECO:0000313" key="14">
    <source>
        <dbReference type="Proteomes" id="UP001396898"/>
    </source>
</evidence>
<feature type="transmembrane region" description="Helical" evidence="10">
    <location>
        <begin position="101"/>
        <end position="122"/>
    </location>
</feature>
<evidence type="ECO:0000256" key="3">
    <source>
        <dbReference type="ARBA" id="ARBA00022692"/>
    </source>
</evidence>
<dbReference type="EMBL" id="JAQQWI010000018">
    <property type="protein sequence ID" value="KAK8001086.1"/>
    <property type="molecule type" value="Genomic_DNA"/>
</dbReference>
<evidence type="ECO:0000256" key="8">
    <source>
        <dbReference type="ARBA" id="ARBA00023180"/>
    </source>
</evidence>
<sequence>METNREVFETICGDGSFGPSVRSPECRGGFDFTLLFEESILTLLPAALFIALAAIRSYSLVGKRLAVRRDVSYYCKLVAISVYTGVQVALLVLVIKTSLRTKATLATAVLSLVTGLSLAVLSHLEHAKSIRPSFIINTYLITTVIFDIARVRTQWLSQRSGDALAGVLTVSLAVKFVMSVLESIEKQSLLLESDRQYSPESTSGVVSRSWFWWLNSLLFAGFRKVLSLDDLPSIHEKVNSSRLSHRIQSTWQNCNQKRKHALVLACVWSLRWEILLTLVPKFLVVALMISQTFLIQDAVQYIRGDLRGGDNNGYGLIGAFGLVYISFAFTTGWYTHLTIRTMSMMRGQLISLIYIKTTTLPITSVNESAATTLMSTDAQRISETFQLLLIDTLPLLAQLGLSIYVLYLQLGAVCVAPIIIAVVSVGLSTVLASRIGPRQKNWLEATQKRINYTTEILGAMRNVKMLGLAKQMEHNIQDMREKEMTVSRRYRRLHALNITLVNMPTIFAGLSLFATYAIVARINGTEGMSVSQAITSMAAMMVLAQPLIMILYAIPFGWSALSCFTRIQEFLNAESRSDSRSLLSMDSPPDSPKEKEALHRVTRISSGSHTRGSYLKVEKADFAWSSSDDAVVKGLETHIGPDCFLTIIVGPVGCGKSTLLKGLLSETSKTSGVVSVCSPEIAYCDQTAWIINGSIRENITGTSEFDESWYRSIIQATALDVDLRQLPNGDSTIVGSKGLKLSGGQKSRVSIARAVYARKRLAILDDVLSGLDAVTEEHVFRRVFGRDGLFRKSGTVVVLATHSVKRLPEANLILALKENGEIVEQGSFSELNIPGSYIHTLQVKLQKEEQEYKDSAVVEVDLIDEKTKESVEAEGKRRLKYYGHALGPVALATWIFFLGSGQTFVGLGEIWINWWAEDNERGGPDRTGYWLGIYAMFNSLEAILTMIAVGFLWIVIVPRSGNHLHQAMITAAMKAPLSIFSETETGVLVNRFSQDIRLADMVLPQSMVNVVFHSAGMLIVVAVAINAIPWITIAFPPIVVILYFVQRFYLRTSRQLRLLEIEANAPLFSHFIESLNGLVTIRSYGWVGDYVARNMELLDQSQAPSYHLQCIQRWLVFVLDMIVAGLVIILIGLTVVLRTKMNPGYLGVALVQLMTLSHELTGIVQYWTMLETSIGAITRIKDFAEKTPDESAPEETDAPTTDWPSRGTFKFENVFASYGNGKPPVLKDISFTIKAGEKVGIVGRTGSGKSSTTLAILRMIDIEAGKLTLDDVDLTTVKGSVIRERIICLTQEAFIYPGTIRANIDPLSHANDEDIAGVLQKVGLWTVLQSKAAAAAAGKKTDSGNTTPTRHTHTEVLDTAMDTDFLSHGQRQLFCLARALLKSSKVLILDEPTSSVDNQTDAQMQKVIRDEFRDHTVIMIAHRLSSLIDFNKIAVLDNGHLVEFGAPAELLENASGHFSKLYNQSSSK</sequence>
<dbReference type="Pfam" id="PF24357">
    <property type="entry name" value="TMD0_ABC"/>
    <property type="match status" value="1"/>
</dbReference>
<comment type="caution">
    <text evidence="13">The sequence shown here is derived from an EMBL/GenBank/DDBJ whole genome shotgun (WGS) entry which is preliminary data.</text>
</comment>
<dbReference type="PROSITE" id="PS00211">
    <property type="entry name" value="ABC_TRANSPORTER_1"/>
    <property type="match status" value="2"/>
</dbReference>
<keyword evidence="4" id="KW-0547">Nucleotide-binding</keyword>